<reference evidence="1" key="1">
    <citation type="submission" date="2015-04" db="EMBL/GenBank/DDBJ databases">
        <title>The genome sequence of the plant pathogenic Rhizarian Plasmodiophora brassicae reveals insights in its biotrophic life cycle and the origin of chitin synthesis.</title>
        <authorList>
            <person name="Schwelm A."/>
            <person name="Fogelqvist J."/>
            <person name="Knaust A."/>
            <person name="Julke S."/>
            <person name="Lilja T."/>
            <person name="Dhandapani V."/>
            <person name="Bonilla-Rosso G."/>
            <person name="Karlsson M."/>
            <person name="Shevchenko A."/>
            <person name="Choi S.R."/>
            <person name="Kim H.G."/>
            <person name="Park J.Y."/>
            <person name="Lim Y.P."/>
            <person name="Ludwig-Muller J."/>
            <person name="Dixelius C."/>
        </authorList>
    </citation>
    <scope>NUCLEOTIDE SEQUENCE</scope>
    <source>
        <tissue evidence="1">Potato root galls</tissue>
    </source>
</reference>
<evidence type="ECO:0000313" key="1">
    <source>
        <dbReference type="EMBL" id="CRZ03576.1"/>
    </source>
</evidence>
<sequence length="111" mass="12340">MLQNGKCLFGGISAHRFHTIDRSALGYVFDQLTDGVLAIAVHLWQFLQAEYGSGKADHKTALILQFHSELDALQSPTEQEKIEHFLVNVDAIRSRCISIGDNSLDEVPFAL</sequence>
<protein>
    <submittedName>
        <fullName evidence="1">Uncharacterized protein</fullName>
    </submittedName>
</protein>
<name>A0A0H5QQ59_9EUKA</name>
<dbReference type="AlphaFoldDB" id="A0A0H5QQ59"/>
<proteinExistence type="predicted"/>
<dbReference type="EMBL" id="HACM01003134">
    <property type="protein sequence ID" value="CRZ03576.1"/>
    <property type="molecule type" value="Transcribed_RNA"/>
</dbReference>
<accession>A0A0H5QQ59</accession>
<organism evidence="1">
    <name type="scientific">Spongospora subterranea</name>
    <dbReference type="NCBI Taxonomy" id="70186"/>
    <lineage>
        <taxon>Eukaryota</taxon>
        <taxon>Sar</taxon>
        <taxon>Rhizaria</taxon>
        <taxon>Endomyxa</taxon>
        <taxon>Phytomyxea</taxon>
        <taxon>Plasmodiophorida</taxon>
        <taxon>Plasmodiophoridae</taxon>
        <taxon>Spongospora</taxon>
    </lineage>
</organism>